<feature type="transmembrane region" description="Helical" evidence="1">
    <location>
        <begin position="27"/>
        <end position="46"/>
    </location>
</feature>
<keyword evidence="1" id="KW-1133">Transmembrane helix</keyword>
<keyword evidence="1" id="KW-0812">Transmembrane</keyword>
<organism evidence="2">
    <name type="scientific">White spot syndrome virus</name>
    <dbReference type="NCBI Taxonomy" id="342409"/>
    <lineage>
        <taxon>Viruses</taxon>
        <taxon>Viruses incertae sedis</taxon>
        <taxon>Naldaviricetes</taxon>
        <taxon>Nimaviridae</taxon>
        <taxon>Whispovirus</taxon>
    </lineage>
</organism>
<evidence type="ECO:0000313" key="2">
    <source>
        <dbReference type="EMBL" id="AUO15260.1"/>
    </source>
</evidence>
<proteinExistence type="predicted"/>
<reference evidence="2" key="2">
    <citation type="journal article" date="2018" name="Genome Announc.">
        <title>First Report of a Complete Genome Sequence of White spot syndrome virus from India.</title>
        <authorList>
            <person name="Vinaya Kumar K."/>
            <person name="Shekhar M.S."/>
            <person name="Otta S.K."/>
            <person name="Karthic K."/>
            <person name="Ashok Kumar J."/>
            <person name="Gopikrishna G."/>
            <person name="Vijayan K.K."/>
        </authorList>
    </citation>
    <scope>NUCLEOTIDE SEQUENCE</scope>
    <source>
        <strain evidence="2">IN_AP4RU</strain>
    </source>
</reference>
<name>A0A2I6SCG6_9VIRU</name>
<protein>
    <submittedName>
        <fullName evidence="2">WSSV519</fullName>
    </submittedName>
</protein>
<accession>A0A2I6SCG6</accession>
<sequence length="47" mass="5494">MDMVNEVQKKLEDMELEKGVIRMKPRILVMLLVAVVLLPILKKLYLV</sequence>
<dbReference type="Proteomes" id="UP000267352">
    <property type="component" value="Segment"/>
</dbReference>
<dbReference type="EMBL" id="MG702567">
    <property type="protein sequence ID" value="AUO15260.1"/>
    <property type="molecule type" value="Genomic_DNA"/>
</dbReference>
<keyword evidence="1" id="KW-0472">Membrane</keyword>
<evidence type="ECO:0000256" key="1">
    <source>
        <dbReference type="SAM" id="Phobius"/>
    </source>
</evidence>
<reference evidence="2" key="1">
    <citation type="submission" date="2017-12" db="EMBL/GenBank/DDBJ databases">
        <authorList>
            <person name="Katneni V.K."/>
            <person name="Shekhar M.S."/>
            <person name="Otta S.K."/>
            <person name="Karthic K."/>
            <person name="Jangam A.K."/>
            <person name="Gopikrishna G."/>
            <person name="Vijayan K.K."/>
        </authorList>
    </citation>
    <scope>NUCLEOTIDE SEQUENCE [LARGE SCALE GENOMIC DNA]</scope>
    <source>
        <strain evidence="2">IN_AP4RU</strain>
    </source>
</reference>